<proteinExistence type="predicted"/>
<sequence>MEMLSVRERNMRAWKLKKKLDNRRTEIEEILNLVDNKN</sequence>
<evidence type="ECO:0000313" key="2">
    <source>
        <dbReference type="Proteomes" id="UP000002214"/>
    </source>
</evidence>
<evidence type="ECO:0000313" key="1">
    <source>
        <dbReference type="EMBL" id="ACJ79951.1"/>
    </source>
</evidence>
<dbReference type="AlphaFoldDB" id="B7HYJ7"/>
<gene>
    <name evidence="1" type="ordered locus">BCAH187_A1099</name>
</gene>
<dbReference type="HOGENOM" id="CLU_3324078_0_0_9"/>
<name>B7HYJ7_BACC7</name>
<accession>B7HYJ7</accession>
<dbReference type="EMBL" id="CP001177">
    <property type="protein sequence ID" value="ACJ79951.1"/>
    <property type="molecule type" value="Genomic_DNA"/>
</dbReference>
<organism evidence="1 2">
    <name type="scientific">Bacillus cereus (strain AH187)</name>
    <dbReference type="NCBI Taxonomy" id="405534"/>
    <lineage>
        <taxon>Bacteria</taxon>
        <taxon>Bacillati</taxon>
        <taxon>Bacillota</taxon>
        <taxon>Bacilli</taxon>
        <taxon>Bacillales</taxon>
        <taxon>Bacillaceae</taxon>
        <taxon>Bacillus</taxon>
        <taxon>Bacillus cereus group</taxon>
    </lineage>
</organism>
<reference evidence="1 2" key="1">
    <citation type="submission" date="2008-10" db="EMBL/GenBank/DDBJ databases">
        <title>Genome sequence of Bacillus cereus AH187.</title>
        <authorList>
            <person name="Dodson R.J."/>
            <person name="Durkin A.S."/>
            <person name="Rosovitz M.J."/>
            <person name="Rasko D.A."/>
            <person name="Kolsto A.B."/>
            <person name="Okstad O.A."/>
            <person name="Ravel J."/>
            <person name="Sutton G."/>
        </authorList>
    </citation>
    <scope>NUCLEOTIDE SEQUENCE [LARGE SCALE GENOMIC DNA]</scope>
    <source>
        <strain evidence="1 2">AH187</strain>
    </source>
</reference>
<protein>
    <submittedName>
        <fullName evidence="1">Uncharacterized protein</fullName>
    </submittedName>
</protein>
<dbReference type="KEGG" id="bcr:BCAH187_A1099"/>
<dbReference type="Proteomes" id="UP000002214">
    <property type="component" value="Chromosome"/>
</dbReference>